<evidence type="ECO:0000256" key="5">
    <source>
        <dbReference type="ARBA" id="ARBA00030565"/>
    </source>
</evidence>
<feature type="region of interest" description="Disordered" evidence="6">
    <location>
        <begin position="1"/>
        <end position="29"/>
    </location>
</feature>
<evidence type="ECO:0000256" key="2">
    <source>
        <dbReference type="ARBA" id="ARBA00024177"/>
    </source>
</evidence>
<keyword evidence="8" id="KW-1185">Reference proteome</keyword>
<dbReference type="AlphaFoldDB" id="A0A8C5KY38"/>
<protein>
    <recommendedName>
        <fullName evidence="4">Dynein axonemal assembly factor 8</fullName>
    </recommendedName>
    <alternativeName>
        <fullName evidence="5">Dynein axonemal-associated protein 1</fullName>
    </alternativeName>
</protein>
<name>A0A8C5KY38_JACJA</name>
<dbReference type="Ensembl" id="ENSJJAT00000022014.1">
    <property type="protein sequence ID" value="ENSJJAP00000015509.1"/>
    <property type="gene ID" value="ENSJJAG00000017657.1"/>
</dbReference>
<dbReference type="Proteomes" id="UP000694385">
    <property type="component" value="Unassembled WGS sequence"/>
</dbReference>
<dbReference type="Pfam" id="PF15773">
    <property type="entry name" value="DAAP1"/>
    <property type="match status" value="1"/>
</dbReference>
<sequence>TLPCATQSRACAPARKIPTDKSQDTTQQKVTNRCALPEPGFQAELCQKLAEDWRIKTEPPTIFIDLRQTELPGKLQPAESSEHSSSESSEEEEEDRRGEQAALVIFLRDCTGKSQLLQQLRAFRKGMAPSQLPTSKNPGDQKAQVPEDAAELGTGRKKHIKLWSEEQSAQVRFPGGLLGIPEDLLQPESGKDVLVPALGQL</sequence>
<dbReference type="GeneTree" id="ENSGT00940000165834"/>
<evidence type="ECO:0000256" key="3">
    <source>
        <dbReference type="ARBA" id="ARBA00024190"/>
    </source>
</evidence>
<dbReference type="InterPro" id="IPR031531">
    <property type="entry name" value="DNAAF8"/>
</dbReference>
<dbReference type="GO" id="GO:0120293">
    <property type="term" value="C:dynein axonemal particle"/>
    <property type="evidence" value="ECO:0007669"/>
    <property type="project" value="UniProtKB-SubCell"/>
</dbReference>
<feature type="region of interest" description="Disordered" evidence="6">
    <location>
        <begin position="66"/>
        <end position="99"/>
    </location>
</feature>
<reference evidence="7" key="1">
    <citation type="submission" date="2025-08" db="UniProtKB">
        <authorList>
            <consortium name="Ensembl"/>
        </authorList>
    </citation>
    <scope>IDENTIFICATION</scope>
</reference>
<dbReference type="GO" id="GO:0070840">
    <property type="term" value="F:dynein complex binding"/>
    <property type="evidence" value="ECO:0007669"/>
    <property type="project" value="InterPro"/>
</dbReference>
<feature type="region of interest" description="Disordered" evidence="6">
    <location>
        <begin position="127"/>
        <end position="154"/>
    </location>
</feature>
<evidence type="ECO:0000256" key="4">
    <source>
        <dbReference type="ARBA" id="ARBA00024428"/>
    </source>
</evidence>
<dbReference type="PANTHER" id="PTHR35977:SF1">
    <property type="entry name" value="DYNEIN AXONEMAL ASSEMBLY FACTOR 8"/>
    <property type="match status" value="1"/>
</dbReference>
<proteinExistence type="predicted"/>
<comment type="subcellular location">
    <subcellularLocation>
        <location evidence="3">Dynein axonemal particle</location>
    </subcellularLocation>
</comment>
<evidence type="ECO:0000313" key="8">
    <source>
        <dbReference type="Proteomes" id="UP000694385"/>
    </source>
</evidence>
<reference evidence="7" key="2">
    <citation type="submission" date="2025-09" db="UniProtKB">
        <authorList>
            <consortium name="Ensembl"/>
        </authorList>
    </citation>
    <scope>IDENTIFICATION</scope>
</reference>
<dbReference type="OMA" id="CATQHGA"/>
<evidence type="ECO:0000313" key="7">
    <source>
        <dbReference type="Ensembl" id="ENSJJAP00000015509.1"/>
    </source>
</evidence>
<accession>A0A8C5KY38</accession>
<evidence type="ECO:0000256" key="1">
    <source>
        <dbReference type="ARBA" id="ARBA00022490"/>
    </source>
</evidence>
<comment type="function">
    <text evidence="2">In cyliated cells, dynein axonemal particle-specific protein required for deployment of ODA to the axoneme. Interacts with outer dynein arm (ODA) subunits.</text>
</comment>
<organism evidence="7 8">
    <name type="scientific">Jaculus jaculus</name>
    <name type="common">Lesser Egyptian jerboa</name>
    <dbReference type="NCBI Taxonomy" id="51337"/>
    <lineage>
        <taxon>Eukaryota</taxon>
        <taxon>Metazoa</taxon>
        <taxon>Chordata</taxon>
        <taxon>Craniata</taxon>
        <taxon>Vertebrata</taxon>
        <taxon>Euteleostomi</taxon>
        <taxon>Mammalia</taxon>
        <taxon>Eutheria</taxon>
        <taxon>Euarchontoglires</taxon>
        <taxon>Glires</taxon>
        <taxon>Rodentia</taxon>
        <taxon>Myomorpha</taxon>
        <taxon>Dipodoidea</taxon>
        <taxon>Dipodidae</taxon>
        <taxon>Dipodinae</taxon>
        <taxon>Jaculus</taxon>
    </lineage>
</organism>
<evidence type="ECO:0000256" key="6">
    <source>
        <dbReference type="SAM" id="MobiDB-lite"/>
    </source>
</evidence>
<dbReference type="PANTHER" id="PTHR35977">
    <property type="entry name" value="CHROMOSOME 16 OPEN READING FRAME 71"/>
    <property type="match status" value="1"/>
</dbReference>
<keyword evidence="1" id="KW-0963">Cytoplasm</keyword>